<dbReference type="GO" id="GO:0009881">
    <property type="term" value="F:photoreceptor activity"/>
    <property type="evidence" value="ECO:0007669"/>
    <property type="project" value="UniProtKB-KW"/>
</dbReference>
<evidence type="ECO:0000256" key="6">
    <source>
        <dbReference type="ARBA" id="ARBA00023170"/>
    </source>
</evidence>
<reference evidence="9 10" key="1">
    <citation type="submission" date="2020-10" db="EMBL/GenBank/DDBJ databases">
        <title>The Coptis chinensis genome and diversification of protoberbering-type alkaloids.</title>
        <authorList>
            <person name="Wang B."/>
            <person name="Shu S."/>
            <person name="Song C."/>
            <person name="Liu Y."/>
        </authorList>
    </citation>
    <scope>NUCLEOTIDE SEQUENCE [LARGE SCALE GENOMIC DNA]</scope>
    <source>
        <strain evidence="9">HL-2020</strain>
        <tissue evidence="9">Leaf</tissue>
    </source>
</reference>
<comment type="caution">
    <text evidence="9">The sequence shown here is derived from an EMBL/GenBank/DDBJ whole genome shotgun (WGS) entry which is preliminary data.</text>
</comment>
<evidence type="ECO:0000313" key="10">
    <source>
        <dbReference type="Proteomes" id="UP000631114"/>
    </source>
</evidence>
<keyword evidence="4" id="KW-0288">FMN</keyword>
<dbReference type="OrthoDB" id="447251at2759"/>
<keyword evidence="3" id="KW-0285">Flavoprotein</keyword>
<evidence type="ECO:0000256" key="5">
    <source>
        <dbReference type="ARBA" id="ARBA00022991"/>
    </source>
</evidence>
<dbReference type="InterPro" id="IPR000014">
    <property type="entry name" value="PAS"/>
</dbReference>
<keyword evidence="10" id="KW-1185">Reference proteome</keyword>
<dbReference type="Pfam" id="PF13426">
    <property type="entry name" value="PAS_9"/>
    <property type="match status" value="2"/>
</dbReference>
<keyword evidence="1" id="KW-0600">Photoreceptor protein</keyword>
<evidence type="ECO:0000259" key="7">
    <source>
        <dbReference type="PROSITE" id="PS50112"/>
    </source>
</evidence>
<dbReference type="InterPro" id="IPR035965">
    <property type="entry name" value="PAS-like_dom_sf"/>
</dbReference>
<feature type="domain" description="PAS" evidence="7">
    <location>
        <begin position="16"/>
        <end position="89"/>
    </location>
</feature>
<sequence length="476" mass="52539">MELELGLVDQSFNTRYSNWVKEALDEVPDNFTIADPCISGHPIVFASSGFLKMSGYSKNEVIGKNGRIFQGPRTDRRSVMEIREAIRDERTIQINLLNYRKDGTPFWMLFHLSPVFNKEEGRVTHFLAVQVPISQKPRINGIASPRNGCYFSEDGSVLQEIVFGSCRREVCSDSVMELGRVRLLNSYMDAEERVVDIVDSCEASDAEKQKAAKAVNNILSVLRHYSELTGRLVCGRRCCSAGISALASSLLISLGRIKQSFVLADANLHDMPIVYVSDAFLKMTGTSCYIIIFLPKTDRSRPQPDTPEHLITLSVSSLGYTRHEVLGQNCRFLNGPDTDVKVKCQIRESIQSERACSVRILNYRKDGCTFWNLLHLSPIRNASGKLIVPFLGHGSDSKCKPALAVEFGVSFTKGMFATFSPIIDVQIAFYAGVQIKEGCSNGSSKGLSPEMKQLGAVGAIKVAVRCSSMCAGSSKS</sequence>
<evidence type="ECO:0000313" key="9">
    <source>
        <dbReference type="EMBL" id="KAF9604264.1"/>
    </source>
</evidence>
<keyword evidence="6" id="KW-0675">Receptor</keyword>
<keyword evidence="2" id="KW-0716">Sensory transduction</keyword>
<dbReference type="Gene3D" id="3.30.450.20">
    <property type="entry name" value="PAS domain"/>
    <property type="match status" value="3"/>
</dbReference>
<evidence type="ECO:0008006" key="11">
    <source>
        <dbReference type="Google" id="ProtNLM"/>
    </source>
</evidence>
<proteinExistence type="predicted"/>
<organism evidence="9 10">
    <name type="scientific">Coptis chinensis</name>
    <dbReference type="NCBI Taxonomy" id="261450"/>
    <lineage>
        <taxon>Eukaryota</taxon>
        <taxon>Viridiplantae</taxon>
        <taxon>Streptophyta</taxon>
        <taxon>Embryophyta</taxon>
        <taxon>Tracheophyta</taxon>
        <taxon>Spermatophyta</taxon>
        <taxon>Magnoliopsida</taxon>
        <taxon>Ranunculales</taxon>
        <taxon>Ranunculaceae</taxon>
        <taxon>Coptidoideae</taxon>
        <taxon>Coptis</taxon>
    </lineage>
</organism>
<dbReference type="EMBL" id="JADFTS010000005">
    <property type="protein sequence ID" value="KAF9604264.1"/>
    <property type="molecule type" value="Genomic_DNA"/>
</dbReference>
<dbReference type="GO" id="GO:0005634">
    <property type="term" value="C:nucleus"/>
    <property type="evidence" value="ECO:0007669"/>
    <property type="project" value="TreeGrafter"/>
</dbReference>
<dbReference type="PANTHER" id="PTHR47429:SF2">
    <property type="entry name" value="PROTEIN TWIN LOV 1"/>
    <property type="match status" value="1"/>
</dbReference>
<accession>A0A835HTA7</accession>
<dbReference type="SUPFAM" id="SSF55785">
    <property type="entry name" value="PYP-like sensor domain (PAS domain)"/>
    <property type="match status" value="2"/>
</dbReference>
<dbReference type="FunFam" id="3.30.450.20:FF:000153">
    <property type="entry name" value="Protein TWIN LOV 1 isoform D"/>
    <property type="match status" value="1"/>
</dbReference>
<evidence type="ECO:0000256" key="4">
    <source>
        <dbReference type="ARBA" id="ARBA00022643"/>
    </source>
</evidence>
<dbReference type="AlphaFoldDB" id="A0A835HTA7"/>
<dbReference type="CDD" id="cd00130">
    <property type="entry name" value="PAS"/>
    <property type="match status" value="2"/>
</dbReference>
<dbReference type="GO" id="GO:0009637">
    <property type="term" value="P:response to blue light"/>
    <property type="evidence" value="ECO:0007669"/>
    <property type="project" value="UniProtKB-ARBA"/>
</dbReference>
<dbReference type="InterPro" id="IPR001610">
    <property type="entry name" value="PAC"/>
</dbReference>
<protein>
    <recommendedName>
        <fullName evidence="11">LOV domain-containing protein</fullName>
    </recommendedName>
</protein>
<dbReference type="NCBIfam" id="TIGR00229">
    <property type="entry name" value="sensory_box"/>
    <property type="match status" value="2"/>
</dbReference>
<dbReference type="InterPro" id="IPR000700">
    <property type="entry name" value="PAS-assoc_C"/>
</dbReference>
<evidence type="ECO:0000259" key="8">
    <source>
        <dbReference type="PROSITE" id="PS50113"/>
    </source>
</evidence>
<evidence type="ECO:0000256" key="2">
    <source>
        <dbReference type="ARBA" id="ARBA00022606"/>
    </source>
</evidence>
<keyword evidence="5" id="KW-0157">Chromophore</keyword>
<evidence type="ECO:0000256" key="1">
    <source>
        <dbReference type="ARBA" id="ARBA00022543"/>
    </source>
</evidence>
<dbReference type="PROSITE" id="PS50112">
    <property type="entry name" value="PAS"/>
    <property type="match status" value="1"/>
</dbReference>
<feature type="domain" description="PAC" evidence="8">
    <location>
        <begin position="90"/>
        <end position="145"/>
    </location>
</feature>
<dbReference type="SMART" id="SM00086">
    <property type="entry name" value="PAC"/>
    <property type="match status" value="2"/>
</dbReference>
<gene>
    <name evidence="9" type="ORF">IFM89_004970</name>
</gene>
<dbReference type="Proteomes" id="UP000631114">
    <property type="component" value="Unassembled WGS sequence"/>
</dbReference>
<dbReference type="PROSITE" id="PS50113">
    <property type="entry name" value="PAC"/>
    <property type="match status" value="1"/>
</dbReference>
<dbReference type="PANTHER" id="PTHR47429">
    <property type="entry name" value="PROTEIN TWIN LOV 1"/>
    <property type="match status" value="1"/>
</dbReference>
<evidence type="ECO:0000256" key="3">
    <source>
        <dbReference type="ARBA" id="ARBA00022630"/>
    </source>
</evidence>
<name>A0A835HTA7_9MAGN</name>